<dbReference type="PANTHER" id="PTHR30136">
    <property type="entry name" value="HELIX-TURN-HELIX TRANSCRIPTIONAL REGULATOR, ICLR FAMILY"/>
    <property type="match status" value="1"/>
</dbReference>
<evidence type="ECO:0000256" key="2">
    <source>
        <dbReference type="ARBA" id="ARBA00023125"/>
    </source>
</evidence>
<evidence type="ECO:0000313" key="7">
    <source>
        <dbReference type="Proteomes" id="UP001297272"/>
    </source>
</evidence>
<comment type="caution">
    <text evidence="6">The sequence shown here is derived from an EMBL/GenBank/DDBJ whole genome shotgun (WGS) entry which is preliminary data.</text>
</comment>
<dbReference type="SUPFAM" id="SSF55781">
    <property type="entry name" value="GAF domain-like"/>
    <property type="match status" value="1"/>
</dbReference>
<dbReference type="PROSITE" id="PS51078">
    <property type="entry name" value="ICLR_ED"/>
    <property type="match status" value="1"/>
</dbReference>
<dbReference type="Pfam" id="PF01614">
    <property type="entry name" value="IclR_C"/>
    <property type="match status" value="1"/>
</dbReference>
<dbReference type="InterPro" id="IPR014757">
    <property type="entry name" value="Tscrpt_reg_IclR_C"/>
</dbReference>
<organism evidence="6 7">
    <name type="scientific">Tianweitania aestuarii</name>
    <dbReference type="NCBI Taxonomy" id="2814886"/>
    <lineage>
        <taxon>Bacteria</taxon>
        <taxon>Pseudomonadati</taxon>
        <taxon>Pseudomonadota</taxon>
        <taxon>Alphaproteobacteria</taxon>
        <taxon>Hyphomicrobiales</taxon>
        <taxon>Phyllobacteriaceae</taxon>
        <taxon>Tianweitania</taxon>
    </lineage>
</organism>
<evidence type="ECO:0000256" key="1">
    <source>
        <dbReference type="ARBA" id="ARBA00023015"/>
    </source>
</evidence>
<evidence type="ECO:0000259" key="4">
    <source>
        <dbReference type="PROSITE" id="PS51077"/>
    </source>
</evidence>
<dbReference type="EMBL" id="JAFMNX010000002">
    <property type="protein sequence ID" value="MBS9721144.1"/>
    <property type="molecule type" value="Genomic_DNA"/>
</dbReference>
<name>A0ABS5RVV3_9HYPH</name>
<dbReference type="PROSITE" id="PS51077">
    <property type="entry name" value="HTH_ICLR"/>
    <property type="match status" value="1"/>
</dbReference>
<dbReference type="InterPro" id="IPR036388">
    <property type="entry name" value="WH-like_DNA-bd_sf"/>
</dbReference>
<dbReference type="InterPro" id="IPR050707">
    <property type="entry name" value="HTH_MetabolicPath_Reg"/>
</dbReference>
<keyword evidence="1" id="KW-0805">Transcription regulation</keyword>
<evidence type="ECO:0000313" key="6">
    <source>
        <dbReference type="EMBL" id="MBS9721144.1"/>
    </source>
</evidence>
<evidence type="ECO:0000256" key="3">
    <source>
        <dbReference type="ARBA" id="ARBA00023163"/>
    </source>
</evidence>
<dbReference type="PANTHER" id="PTHR30136:SF35">
    <property type="entry name" value="HTH-TYPE TRANSCRIPTIONAL REGULATOR RV1719"/>
    <property type="match status" value="1"/>
</dbReference>
<protein>
    <submittedName>
        <fullName evidence="6">Helix-turn-helix domain-containing protein</fullName>
    </submittedName>
</protein>
<keyword evidence="3" id="KW-0804">Transcription</keyword>
<dbReference type="Gene3D" id="3.30.450.40">
    <property type="match status" value="1"/>
</dbReference>
<keyword evidence="2" id="KW-0238">DNA-binding</keyword>
<proteinExistence type="predicted"/>
<dbReference type="Proteomes" id="UP001297272">
    <property type="component" value="Unassembled WGS sequence"/>
</dbReference>
<keyword evidence="7" id="KW-1185">Reference proteome</keyword>
<dbReference type="InterPro" id="IPR029016">
    <property type="entry name" value="GAF-like_dom_sf"/>
</dbReference>
<dbReference type="Gene3D" id="1.10.10.10">
    <property type="entry name" value="Winged helix-like DNA-binding domain superfamily/Winged helix DNA-binding domain"/>
    <property type="match status" value="1"/>
</dbReference>
<feature type="domain" description="HTH iclR-type" evidence="4">
    <location>
        <begin position="31"/>
        <end position="93"/>
    </location>
</feature>
<dbReference type="InterPro" id="IPR036390">
    <property type="entry name" value="WH_DNA-bd_sf"/>
</dbReference>
<feature type="domain" description="IclR-ED" evidence="5">
    <location>
        <begin position="94"/>
        <end position="274"/>
    </location>
</feature>
<evidence type="ECO:0000259" key="5">
    <source>
        <dbReference type="PROSITE" id="PS51078"/>
    </source>
</evidence>
<sequence>MTDRPALPATEIVKGIPTAPNPQRLGDGPSVKSAIRVLQIFEFFLEVRRPARAQEIARAISMPQSSTSVLLRSLAHAGYLELNDEDRTFLPTPRVALLGAWLDGGPIRDGRLIGSLELLSQEVDTGIFVATRIGLFSQYIYVLPARAALRFHIPIGSRRLLVNSATGFALLAKAPNSEIAALVRRTNAEIPDVTIDPAHTLQQVEEVRRSGYAFSRGYVTRGAGAIAMPLPEGIDRSGRALVVSVAGMLDDFEEREAELVEALRRAVERLRLRI</sequence>
<reference evidence="6 7" key="1">
    <citation type="submission" date="2021-03" db="EMBL/GenBank/DDBJ databases">
        <title>Tianweitania aestuarii sp. nov., isolated from a tidal flat.</title>
        <authorList>
            <person name="Park S."/>
            <person name="Yoon J.-H."/>
        </authorList>
    </citation>
    <scope>NUCLEOTIDE SEQUENCE [LARGE SCALE GENOMIC DNA]</scope>
    <source>
        <strain evidence="6 7">BSSL-BM11</strain>
    </source>
</reference>
<dbReference type="SUPFAM" id="SSF46785">
    <property type="entry name" value="Winged helix' DNA-binding domain"/>
    <property type="match status" value="1"/>
</dbReference>
<dbReference type="Pfam" id="PF09339">
    <property type="entry name" value="HTH_IclR"/>
    <property type="match status" value="1"/>
</dbReference>
<dbReference type="InterPro" id="IPR005471">
    <property type="entry name" value="Tscrpt_reg_IclR_N"/>
</dbReference>
<accession>A0ABS5RVV3</accession>
<gene>
    <name evidence="6" type="ORF">JYU29_10645</name>
</gene>
<dbReference type="RefSeq" id="WP_213984769.1">
    <property type="nucleotide sequence ID" value="NZ_JAFMNX010000002.1"/>
</dbReference>